<accession>A0A6A5QBI1</accession>
<reference evidence="1" key="1">
    <citation type="journal article" date="2020" name="Stud. Mycol.">
        <title>101 Dothideomycetes genomes: a test case for predicting lifestyles and emergence of pathogens.</title>
        <authorList>
            <person name="Haridas S."/>
            <person name="Albert R."/>
            <person name="Binder M."/>
            <person name="Bloem J."/>
            <person name="Labutti K."/>
            <person name="Salamov A."/>
            <person name="Andreopoulos B."/>
            <person name="Baker S."/>
            <person name="Barry K."/>
            <person name="Bills G."/>
            <person name="Bluhm B."/>
            <person name="Cannon C."/>
            <person name="Castanera R."/>
            <person name="Culley D."/>
            <person name="Daum C."/>
            <person name="Ezra D."/>
            <person name="Gonzalez J."/>
            <person name="Henrissat B."/>
            <person name="Kuo A."/>
            <person name="Liang C."/>
            <person name="Lipzen A."/>
            <person name="Lutzoni F."/>
            <person name="Magnuson J."/>
            <person name="Mondo S."/>
            <person name="Nolan M."/>
            <person name="Ohm R."/>
            <person name="Pangilinan J."/>
            <person name="Park H.-J."/>
            <person name="Ramirez L."/>
            <person name="Alfaro M."/>
            <person name="Sun H."/>
            <person name="Tritt A."/>
            <person name="Yoshinaga Y."/>
            <person name="Zwiers L.-H."/>
            <person name="Turgeon B."/>
            <person name="Goodwin S."/>
            <person name="Spatafora J."/>
            <person name="Crous P."/>
            <person name="Grigoriev I."/>
        </authorList>
    </citation>
    <scope>NUCLEOTIDE SEQUENCE</scope>
    <source>
        <strain evidence="1">HMLAC05119</strain>
    </source>
</reference>
<evidence type="ECO:0000313" key="1">
    <source>
        <dbReference type="EMBL" id="KAF1912200.1"/>
    </source>
</evidence>
<sequence length="69" mass="7998">MNETMQSRRKMRALIASCTRDQDVNKRRNKELGVRGASDIEQWIDGFTMLSWSETTGNKVIVQGNEMMF</sequence>
<keyword evidence="2" id="KW-1185">Reference proteome</keyword>
<dbReference type="EMBL" id="ML979141">
    <property type="protein sequence ID" value="KAF1912200.1"/>
    <property type="molecule type" value="Genomic_DNA"/>
</dbReference>
<protein>
    <submittedName>
        <fullName evidence="1">Uncharacterized protein</fullName>
    </submittedName>
</protein>
<evidence type="ECO:0000313" key="2">
    <source>
        <dbReference type="Proteomes" id="UP000800096"/>
    </source>
</evidence>
<dbReference type="Proteomes" id="UP000800096">
    <property type="component" value="Unassembled WGS sequence"/>
</dbReference>
<gene>
    <name evidence="1" type="ORF">BDU57DRAFT_523606</name>
</gene>
<proteinExistence type="predicted"/>
<name>A0A6A5QBI1_AMPQU</name>
<organism evidence="1 2">
    <name type="scientific">Ampelomyces quisqualis</name>
    <name type="common">Powdery mildew agent</name>
    <dbReference type="NCBI Taxonomy" id="50730"/>
    <lineage>
        <taxon>Eukaryota</taxon>
        <taxon>Fungi</taxon>
        <taxon>Dikarya</taxon>
        <taxon>Ascomycota</taxon>
        <taxon>Pezizomycotina</taxon>
        <taxon>Dothideomycetes</taxon>
        <taxon>Pleosporomycetidae</taxon>
        <taxon>Pleosporales</taxon>
        <taxon>Pleosporineae</taxon>
        <taxon>Phaeosphaeriaceae</taxon>
        <taxon>Ampelomyces</taxon>
    </lineage>
</organism>
<dbReference type="AlphaFoldDB" id="A0A6A5QBI1"/>